<evidence type="ECO:0000259" key="12">
    <source>
        <dbReference type="Pfam" id="PF00478"/>
    </source>
</evidence>
<dbReference type="Gene3D" id="3.20.20.70">
    <property type="entry name" value="Aldolase class I"/>
    <property type="match status" value="1"/>
</dbReference>
<dbReference type="HAMAP" id="MF_00596">
    <property type="entry name" value="GMP_reduct_type1"/>
    <property type="match status" value="1"/>
</dbReference>
<dbReference type="SMART" id="SM01240">
    <property type="entry name" value="IMPDH"/>
    <property type="match status" value="1"/>
</dbReference>
<reference evidence="13 14" key="1">
    <citation type="submission" date="2017-05" db="EMBL/GenBank/DDBJ databases">
        <authorList>
            <person name="Varghese N."/>
            <person name="Submissions S."/>
        </authorList>
    </citation>
    <scope>NUCLEOTIDE SEQUENCE [LARGE SCALE GENOMIC DNA]</scope>
    <source>
        <strain evidence="13 14">DSM 27040</strain>
    </source>
</reference>
<dbReference type="InterPro" id="IPR015875">
    <property type="entry name" value="IMP_DH/GMP_Rdtase_CS"/>
</dbReference>
<dbReference type="InterPro" id="IPR005993">
    <property type="entry name" value="GMPR"/>
</dbReference>
<dbReference type="EMBL" id="FXTB01000003">
    <property type="protein sequence ID" value="SMO60769.1"/>
    <property type="molecule type" value="Genomic_DNA"/>
</dbReference>
<dbReference type="NCBIfam" id="TIGR01305">
    <property type="entry name" value="GMP_reduct_1"/>
    <property type="match status" value="1"/>
</dbReference>
<evidence type="ECO:0000256" key="5">
    <source>
        <dbReference type="ARBA" id="ARBA00037691"/>
    </source>
</evidence>
<feature type="binding site" evidence="8 10">
    <location>
        <position position="195"/>
    </location>
    <ligand>
        <name>K(+)</name>
        <dbReference type="ChEBI" id="CHEBI:29103"/>
    </ligand>
</feature>
<evidence type="ECO:0000313" key="14">
    <source>
        <dbReference type="Proteomes" id="UP000319040"/>
    </source>
</evidence>
<feature type="binding site" evidence="8">
    <location>
        <begin position="122"/>
        <end position="145"/>
    </location>
    <ligand>
        <name>NADP(+)</name>
        <dbReference type="ChEBI" id="CHEBI:58349"/>
    </ligand>
</feature>
<dbReference type="PANTHER" id="PTHR43170">
    <property type="entry name" value="GMP REDUCTASE"/>
    <property type="match status" value="1"/>
</dbReference>
<evidence type="ECO:0000256" key="1">
    <source>
        <dbReference type="ARBA" id="ARBA00022723"/>
    </source>
</evidence>
<protein>
    <recommendedName>
        <fullName evidence="8">GMP reductase</fullName>
        <ecNumber evidence="8">1.7.1.7</ecNumber>
    </recommendedName>
    <alternativeName>
        <fullName evidence="8">Guanosine 5'-monophosphate oxidoreductase</fullName>
        <shortName evidence="8">Guanosine monophosphate reductase</shortName>
    </alternativeName>
</protein>
<dbReference type="GO" id="GO:0046872">
    <property type="term" value="F:metal ion binding"/>
    <property type="evidence" value="ECO:0007669"/>
    <property type="project" value="UniProtKB-KW"/>
</dbReference>
<comment type="subunit">
    <text evidence="8">Homotetramer.</text>
</comment>
<dbReference type="Proteomes" id="UP000319040">
    <property type="component" value="Unassembled WGS sequence"/>
</dbReference>
<dbReference type="InterPro" id="IPR013785">
    <property type="entry name" value="Aldolase_TIM"/>
</dbReference>
<proteinExistence type="inferred from homology"/>
<comment type="similarity">
    <text evidence="7 8">Belongs to the IMPDH/GMPR family. GuaC type 1 subfamily.</text>
</comment>
<evidence type="ECO:0000256" key="11">
    <source>
        <dbReference type="RuleBase" id="RU003929"/>
    </source>
</evidence>
<evidence type="ECO:0000256" key="7">
    <source>
        <dbReference type="ARBA" id="ARBA00061520"/>
    </source>
</evidence>
<gene>
    <name evidence="8" type="primary">guaC</name>
    <name evidence="13" type="ORF">SAMN06265379_103316</name>
</gene>
<evidence type="ECO:0000256" key="3">
    <source>
        <dbReference type="ARBA" id="ARBA00022958"/>
    </source>
</evidence>
<evidence type="ECO:0000256" key="10">
    <source>
        <dbReference type="PIRSR" id="PIRSR000235-3"/>
    </source>
</evidence>
<sequence length="360" mass="39190">MVFHQPFLCNFFKDMRIENDIKLGFKDVMFRPKRSTLKSRSQVSLERTFKFLHSTATWSGIPIMAANMDTVGTFEMALALSEKGLFTTIHKHYSVAQWNTFLKEAPQGIEDYIAVSTGTGSDDLQSVISIMEAHKQLKFICIDVANGYSQHFVSFVKNTRKQFPDKIIIAGNVVTGEMVEELLLGGADIVKVGIGPGSVCTTRVKTGVGYPQLSAIIECADAAHGLGGLIISDGGCSVPGDVAKAFGAGADFVMLGGMLAGHDQSGGETIMKHGKQYKQFYGMSSITAMEKHVGGVAEYRSSEGKSVDVPYRGSVHNTINDILGGVRSTCTYVGAQKLKELSKRTTFIRVAEQENRVYNE</sequence>
<organism evidence="13 14">
    <name type="scientific">Saccharicrinis carchari</name>
    <dbReference type="NCBI Taxonomy" id="1168039"/>
    <lineage>
        <taxon>Bacteria</taxon>
        <taxon>Pseudomonadati</taxon>
        <taxon>Bacteroidota</taxon>
        <taxon>Bacteroidia</taxon>
        <taxon>Marinilabiliales</taxon>
        <taxon>Marinilabiliaceae</taxon>
        <taxon>Saccharicrinis</taxon>
    </lineage>
</organism>
<dbReference type="GO" id="GO:1902560">
    <property type="term" value="C:GMP reductase complex"/>
    <property type="evidence" value="ECO:0007669"/>
    <property type="project" value="InterPro"/>
</dbReference>
<feature type="active site" description="Thioimidate intermediate" evidence="8 9">
    <location>
        <position position="200"/>
    </location>
</feature>
<feature type="binding site" evidence="8 10">
    <location>
        <position position="197"/>
    </location>
    <ligand>
        <name>K(+)</name>
        <dbReference type="ChEBI" id="CHEBI:29103"/>
    </ligand>
</feature>
<dbReference type="GO" id="GO:0003920">
    <property type="term" value="F:GMP reductase activity"/>
    <property type="evidence" value="ECO:0007669"/>
    <property type="project" value="UniProtKB-UniRule"/>
</dbReference>
<dbReference type="NCBIfam" id="NF003470">
    <property type="entry name" value="PRK05096.1"/>
    <property type="match status" value="1"/>
</dbReference>
<feature type="domain" description="IMP dehydrogenase/GMP reductase" evidence="12">
    <location>
        <begin position="23"/>
        <end position="352"/>
    </location>
</feature>
<keyword evidence="4 8" id="KW-0560">Oxidoreductase</keyword>
<evidence type="ECO:0000256" key="9">
    <source>
        <dbReference type="PIRSR" id="PIRSR000235-1"/>
    </source>
</evidence>
<dbReference type="PROSITE" id="PS00487">
    <property type="entry name" value="IMP_DH_GMP_RED"/>
    <property type="match status" value="1"/>
</dbReference>
<dbReference type="PIRSF" id="PIRSF000235">
    <property type="entry name" value="GMP_reductase"/>
    <property type="match status" value="1"/>
</dbReference>
<evidence type="ECO:0000256" key="6">
    <source>
        <dbReference type="ARBA" id="ARBA00048616"/>
    </source>
</evidence>
<evidence type="ECO:0000256" key="2">
    <source>
        <dbReference type="ARBA" id="ARBA00022857"/>
    </source>
</evidence>
<dbReference type="Pfam" id="PF00478">
    <property type="entry name" value="IMPDH"/>
    <property type="match status" value="1"/>
</dbReference>
<keyword evidence="3 8" id="KW-0630">Potassium</keyword>
<accession>A0A521CMU6</accession>
<keyword evidence="14" id="KW-1185">Reference proteome</keyword>
<dbReference type="InterPro" id="IPR001093">
    <property type="entry name" value="IMP_DH_GMPRt"/>
</dbReference>
<name>A0A521CMU6_SACCC</name>
<comment type="catalytic activity">
    <reaction evidence="6 8 11">
        <text>IMP + NH4(+) + NADP(+) = GMP + NADPH + 2 H(+)</text>
        <dbReference type="Rhea" id="RHEA:17185"/>
        <dbReference type="ChEBI" id="CHEBI:15378"/>
        <dbReference type="ChEBI" id="CHEBI:28938"/>
        <dbReference type="ChEBI" id="CHEBI:57783"/>
        <dbReference type="ChEBI" id="CHEBI:58053"/>
        <dbReference type="ChEBI" id="CHEBI:58115"/>
        <dbReference type="ChEBI" id="CHEBI:58349"/>
        <dbReference type="EC" id="1.7.1.7"/>
    </reaction>
</comment>
<dbReference type="EC" id="1.7.1.7" evidence="8"/>
<dbReference type="InterPro" id="IPR050139">
    <property type="entry name" value="GMP_reductase"/>
</dbReference>
<evidence type="ECO:0000256" key="4">
    <source>
        <dbReference type="ARBA" id="ARBA00023002"/>
    </source>
</evidence>
<evidence type="ECO:0000313" key="13">
    <source>
        <dbReference type="EMBL" id="SMO60769.1"/>
    </source>
</evidence>
<dbReference type="GO" id="GO:0006163">
    <property type="term" value="P:purine nucleotide metabolic process"/>
    <property type="evidence" value="ECO:0007669"/>
    <property type="project" value="UniProtKB-UniRule"/>
</dbReference>
<comment type="function">
    <text evidence="5 8 11">Catalyzes the irreversible NADPH-dependent deamination of GMP to IMP. It functions in the conversion of nucleobase, nucleoside and nucleotide derivatives of G to A nucleotides, and in maintaining the intracellular balance of A and G nucleotides.</text>
</comment>
<dbReference type="FunFam" id="3.20.20.70:FF:000012">
    <property type="entry name" value="GMP reductase"/>
    <property type="match status" value="1"/>
</dbReference>
<dbReference type="PANTHER" id="PTHR43170:SF5">
    <property type="entry name" value="GMP REDUCTASE"/>
    <property type="match status" value="1"/>
</dbReference>
<evidence type="ECO:0000256" key="8">
    <source>
        <dbReference type="HAMAP-Rule" id="MF_00596"/>
    </source>
</evidence>
<dbReference type="CDD" id="cd00381">
    <property type="entry name" value="IMPDH"/>
    <property type="match status" value="1"/>
</dbReference>
<keyword evidence="1 8" id="KW-0479">Metal-binding</keyword>
<keyword evidence="2 8" id="KW-0521">NADP</keyword>
<dbReference type="AlphaFoldDB" id="A0A521CMU6"/>
<dbReference type="SUPFAM" id="SSF51412">
    <property type="entry name" value="Inosine monophosphate dehydrogenase (IMPDH)"/>
    <property type="match status" value="1"/>
</dbReference>
<feature type="binding site" evidence="8">
    <location>
        <begin position="230"/>
        <end position="253"/>
    </location>
    <ligand>
        <name>NADP(+)</name>
        <dbReference type="ChEBI" id="CHEBI:58349"/>
    </ligand>
</feature>